<comment type="caution">
    <text evidence="1">The sequence shown here is derived from an EMBL/GenBank/DDBJ whole genome shotgun (WGS) entry which is preliminary data.</text>
</comment>
<organism evidence="1 2">
    <name type="scientific">Parelaphostrongylus tenuis</name>
    <name type="common">Meningeal worm</name>
    <dbReference type="NCBI Taxonomy" id="148309"/>
    <lineage>
        <taxon>Eukaryota</taxon>
        <taxon>Metazoa</taxon>
        <taxon>Ecdysozoa</taxon>
        <taxon>Nematoda</taxon>
        <taxon>Chromadorea</taxon>
        <taxon>Rhabditida</taxon>
        <taxon>Rhabditina</taxon>
        <taxon>Rhabditomorpha</taxon>
        <taxon>Strongyloidea</taxon>
        <taxon>Metastrongylidae</taxon>
        <taxon>Parelaphostrongylus</taxon>
    </lineage>
</organism>
<gene>
    <name evidence="1" type="ORF">KIN20_038194</name>
</gene>
<sequence>MVPSAQVLEMVTNLKFVERNTMWTIRIGVIDGWTKTGLFSLTSEWNRFKSKVMDEALALFLPQIA</sequence>
<accession>A0AAD5WLL0</accession>
<dbReference type="AlphaFoldDB" id="A0AAD5WLL0"/>
<dbReference type="EMBL" id="JAHQIW010007500">
    <property type="protein sequence ID" value="KAJ1374977.1"/>
    <property type="molecule type" value="Genomic_DNA"/>
</dbReference>
<reference evidence="1" key="1">
    <citation type="submission" date="2021-06" db="EMBL/GenBank/DDBJ databases">
        <title>Parelaphostrongylus tenuis whole genome reference sequence.</title>
        <authorList>
            <person name="Garwood T.J."/>
            <person name="Larsen P.A."/>
            <person name="Fountain-Jones N.M."/>
            <person name="Garbe J.R."/>
            <person name="Macchietto M.G."/>
            <person name="Kania S.A."/>
            <person name="Gerhold R.W."/>
            <person name="Richards J.E."/>
            <person name="Wolf T.M."/>
        </authorList>
    </citation>
    <scope>NUCLEOTIDE SEQUENCE</scope>
    <source>
        <strain evidence="1">MNPRO001-30</strain>
        <tissue evidence="1">Meninges</tissue>
    </source>
</reference>
<evidence type="ECO:0000313" key="1">
    <source>
        <dbReference type="EMBL" id="KAJ1374977.1"/>
    </source>
</evidence>
<dbReference type="Proteomes" id="UP001196413">
    <property type="component" value="Unassembled WGS sequence"/>
</dbReference>
<protein>
    <submittedName>
        <fullName evidence="1">Uncharacterized protein</fullName>
    </submittedName>
</protein>
<evidence type="ECO:0000313" key="2">
    <source>
        <dbReference type="Proteomes" id="UP001196413"/>
    </source>
</evidence>
<proteinExistence type="predicted"/>
<keyword evidence="2" id="KW-1185">Reference proteome</keyword>
<name>A0AAD5WLL0_PARTN</name>